<keyword evidence="5 7" id="KW-0560">Oxidoreductase</keyword>
<dbReference type="InterPro" id="IPR026021">
    <property type="entry name" value="YdjA-like"/>
</dbReference>
<dbReference type="PANTHER" id="PTHR43821">
    <property type="entry name" value="NAD(P)H NITROREDUCTASE YDJA-RELATED"/>
    <property type="match status" value="1"/>
</dbReference>
<evidence type="ECO:0000256" key="1">
    <source>
        <dbReference type="ARBA" id="ARBA00007118"/>
    </source>
</evidence>
<dbReference type="Pfam" id="PF00881">
    <property type="entry name" value="Nitroreductase"/>
    <property type="match status" value="1"/>
</dbReference>
<dbReference type="InterPro" id="IPR052530">
    <property type="entry name" value="NAD(P)H_nitroreductase"/>
</dbReference>
<accession>A0A2W5A4R5</accession>
<feature type="binding site" evidence="8">
    <location>
        <position position="37"/>
    </location>
    <ligand>
        <name>FMN</name>
        <dbReference type="ChEBI" id="CHEBI:58210"/>
        <note>ligand shared between dimeric partners</note>
    </ligand>
</feature>
<dbReference type="PIRSF" id="PIRSF000232">
    <property type="entry name" value="YdjA"/>
    <property type="match status" value="1"/>
</dbReference>
<gene>
    <name evidence="10" type="ORF">DI626_01700</name>
</gene>
<reference evidence="10 11" key="1">
    <citation type="submission" date="2017-08" db="EMBL/GenBank/DDBJ databases">
        <title>Infants hospitalized years apart are colonized by the same room-sourced microbial strains.</title>
        <authorList>
            <person name="Brooks B."/>
            <person name="Olm M.R."/>
            <person name="Firek B.A."/>
            <person name="Baker R."/>
            <person name="Thomas B.C."/>
            <person name="Morowitz M.J."/>
            <person name="Banfield J.F."/>
        </authorList>
    </citation>
    <scope>NUCLEOTIDE SEQUENCE [LARGE SCALE GENOMIC DNA]</scope>
    <source>
        <strain evidence="10">S2_018_000_R2_104</strain>
    </source>
</reference>
<dbReference type="AlphaFoldDB" id="A0A2W5A4R5"/>
<evidence type="ECO:0000256" key="3">
    <source>
        <dbReference type="ARBA" id="ARBA00022643"/>
    </source>
</evidence>
<evidence type="ECO:0000259" key="9">
    <source>
        <dbReference type="Pfam" id="PF00881"/>
    </source>
</evidence>
<feature type="binding site" description="in other chain" evidence="8">
    <location>
        <begin position="10"/>
        <end position="12"/>
    </location>
    <ligand>
        <name>FMN</name>
        <dbReference type="ChEBI" id="CHEBI:58210"/>
        <note>ligand shared between dimeric partners</note>
    </ligand>
</feature>
<comment type="cofactor">
    <cofactor evidence="8">
        <name>FMN</name>
        <dbReference type="ChEBI" id="CHEBI:58210"/>
    </cofactor>
    <text evidence="8">Binds 1 FMN per subunit.</text>
</comment>
<keyword evidence="4 7" id="KW-0521">NADP</keyword>
<evidence type="ECO:0000256" key="7">
    <source>
        <dbReference type="PIRNR" id="PIRNR000232"/>
    </source>
</evidence>
<evidence type="ECO:0000256" key="2">
    <source>
        <dbReference type="ARBA" id="ARBA00022630"/>
    </source>
</evidence>
<keyword evidence="3 7" id="KW-0288">FMN</keyword>
<dbReference type="EC" id="1.-.-.-" evidence="7"/>
<proteinExistence type="inferred from homology"/>
<dbReference type="SUPFAM" id="SSF55469">
    <property type="entry name" value="FMN-dependent nitroreductase-like"/>
    <property type="match status" value="1"/>
</dbReference>
<evidence type="ECO:0000313" key="11">
    <source>
        <dbReference type="Proteomes" id="UP000249557"/>
    </source>
</evidence>
<feature type="binding site" evidence="8">
    <location>
        <position position="41"/>
    </location>
    <ligand>
        <name>FMN</name>
        <dbReference type="ChEBI" id="CHEBI:58210"/>
        <note>ligand shared between dimeric partners</note>
    </ligand>
</feature>
<feature type="binding site" description="in other chain" evidence="8">
    <location>
        <begin position="134"/>
        <end position="136"/>
    </location>
    <ligand>
        <name>FMN</name>
        <dbReference type="ChEBI" id="CHEBI:58210"/>
        <note>ligand shared between dimeric partners</note>
    </ligand>
</feature>
<keyword evidence="6 7" id="KW-0520">NAD</keyword>
<dbReference type="InterPro" id="IPR029479">
    <property type="entry name" value="Nitroreductase"/>
</dbReference>
<protein>
    <recommendedName>
        <fullName evidence="7">Putative NAD(P)H nitroreductase</fullName>
        <ecNumber evidence="7">1.-.-.-</ecNumber>
    </recommendedName>
</protein>
<evidence type="ECO:0000256" key="6">
    <source>
        <dbReference type="ARBA" id="ARBA00023027"/>
    </source>
</evidence>
<comment type="similarity">
    <text evidence="1 7">Belongs to the nitroreductase family.</text>
</comment>
<organism evidence="10 11">
    <name type="scientific">Micavibrio aeruginosavorus</name>
    <dbReference type="NCBI Taxonomy" id="349221"/>
    <lineage>
        <taxon>Bacteria</taxon>
        <taxon>Pseudomonadati</taxon>
        <taxon>Bdellovibrionota</taxon>
        <taxon>Bdellovibrionia</taxon>
        <taxon>Bdellovibrionales</taxon>
        <taxon>Pseudobdellovibrionaceae</taxon>
        <taxon>Micavibrio</taxon>
    </lineage>
</organism>
<dbReference type="CDD" id="cd02135">
    <property type="entry name" value="YdjA-like"/>
    <property type="match status" value="1"/>
</dbReference>
<evidence type="ECO:0000313" key="10">
    <source>
        <dbReference type="EMBL" id="PZO88486.1"/>
    </source>
</evidence>
<dbReference type="GO" id="GO:0016491">
    <property type="term" value="F:oxidoreductase activity"/>
    <property type="evidence" value="ECO:0007669"/>
    <property type="project" value="UniProtKB-UniRule"/>
</dbReference>
<dbReference type="Gene3D" id="3.40.109.10">
    <property type="entry name" value="NADH Oxidase"/>
    <property type="match status" value="1"/>
</dbReference>
<comment type="caution">
    <text evidence="10">The sequence shown here is derived from an EMBL/GenBank/DDBJ whole genome shotgun (WGS) entry which is preliminary data.</text>
</comment>
<dbReference type="Proteomes" id="UP000249557">
    <property type="component" value="Unassembled WGS sequence"/>
</dbReference>
<evidence type="ECO:0000256" key="4">
    <source>
        <dbReference type="ARBA" id="ARBA00022857"/>
    </source>
</evidence>
<dbReference type="PANTHER" id="PTHR43821:SF1">
    <property type="entry name" value="NAD(P)H NITROREDUCTASE YDJA-RELATED"/>
    <property type="match status" value="1"/>
</dbReference>
<feature type="domain" description="Nitroreductase" evidence="9">
    <location>
        <begin position="9"/>
        <end position="164"/>
    </location>
</feature>
<keyword evidence="2 7" id="KW-0285">Flavoprotein</keyword>
<name>A0A2W5A4R5_9BACT</name>
<evidence type="ECO:0000256" key="8">
    <source>
        <dbReference type="PIRSR" id="PIRSR000232-1"/>
    </source>
</evidence>
<dbReference type="EMBL" id="QFNK01000016">
    <property type="protein sequence ID" value="PZO88486.1"/>
    <property type="molecule type" value="Genomic_DNA"/>
</dbReference>
<sequence>MSIIQTLHTRRSTSLKNLSAPGPDTSQLNDILTAASRVPDHNKLAPWWFVTFEGEARKSFGEVLKRAYLLEDPDAAEAKLELESEQFLRAPTVIAVISRIKEGKAPEWEQILSAGAACYNLCLAANALGFGSNWLSGWPAYNVEVKRALGCDERDRIAGFIYIGTQNDKPEERERPALSDIVTPWTDAYAPNKGDHYGRVGTGLPEKKF</sequence>
<dbReference type="InterPro" id="IPR000415">
    <property type="entry name" value="Nitroreductase-like"/>
</dbReference>
<evidence type="ECO:0000256" key="5">
    <source>
        <dbReference type="ARBA" id="ARBA00023002"/>
    </source>
</evidence>